<evidence type="ECO:0000259" key="5">
    <source>
        <dbReference type="Pfam" id="PF13360"/>
    </source>
</evidence>
<keyword evidence="2" id="KW-0812">Transmembrane</keyword>
<evidence type="ECO:0000256" key="4">
    <source>
        <dbReference type="ARBA" id="ARBA00023136"/>
    </source>
</evidence>
<dbReference type="InterPro" id="IPR045232">
    <property type="entry name" value="FAM234"/>
</dbReference>
<gene>
    <name evidence="6" type="ORF">ENS41_00990</name>
</gene>
<comment type="caution">
    <text evidence="6">The sequence shown here is derived from an EMBL/GenBank/DDBJ whole genome shotgun (WGS) entry which is preliminary data.</text>
</comment>
<dbReference type="Gene3D" id="2.130.10.10">
    <property type="entry name" value="YVTN repeat-like/Quinoprotein amine dehydrogenase"/>
    <property type="match status" value="1"/>
</dbReference>
<dbReference type="AlphaFoldDB" id="A0A7C4GFG5"/>
<dbReference type="EMBL" id="DSUT01000016">
    <property type="protein sequence ID" value="HGK27518.1"/>
    <property type="molecule type" value="Genomic_DNA"/>
</dbReference>
<keyword evidence="4" id="KW-0472">Membrane</keyword>
<reference evidence="6" key="1">
    <citation type="journal article" date="2020" name="mSystems">
        <title>Genome- and Community-Level Interaction Insights into Carbon Utilization and Element Cycling Functions of Hydrothermarchaeota in Hydrothermal Sediment.</title>
        <authorList>
            <person name="Zhou Z."/>
            <person name="Liu Y."/>
            <person name="Xu W."/>
            <person name="Pan J."/>
            <person name="Luo Z.H."/>
            <person name="Li M."/>
        </authorList>
    </citation>
    <scope>NUCLEOTIDE SEQUENCE [LARGE SCALE GENOMIC DNA]</scope>
    <source>
        <strain evidence="6">SpSt-488</strain>
    </source>
</reference>
<sequence length="517" mass="54154">MVLPTCLLLLTVVQPQGRILWSFEANDGVYSTVTLPDVDGDSLPDVVAAIYYGATPSDPRKLYCVSGANGDSIWVNRTAYGTWGNKALDTSPDLSGDGCADILLGTAGGYTTPGRSVIAVSGLTGDTLWRYTRFEQWGWVYCVRSFFDVDGDSVPDVLGAAGTSTTPPGYTGAGVLVSGRTGAEVWFFRLPSDAAQCVAPFIDLDADTIPEVLLGAGGNSINDTIYCLSGRTGNPVWKFRTGGSVSDCETIRDVNGSGHADAVCGGWASSVYCLEGLTGALVWTAPIGRVVMEIVPVRDLNGDGVNDVIVGSWDSSVRVLSGADGSQLWSGYLGSDVWSVDTLADVTGDGRPEVIAAALNGRNVRVFSGADGSELWFHNFAERVYDVTGAPDLNGDGRPDVLVGLQDQNAEQHHLLCLDGLPPSGVVESGPAPVIPLRFAIRTSGVVEVAVPTGMQYRLRLFDPAGRRLLAPIAGTGSGEVALPLEQVGSARMVFAVLSLADGRSATAKAVLPSTSR</sequence>
<dbReference type="SUPFAM" id="SSF69318">
    <property type="entry name" value="Integrin alpha N-terminal domain"/>
    <property type="match status" value="1"/>
</dbReference>
<protein>
    <recommendedName>
        <fullName evidence="5">Pyrrolo-quinoline quinone repeat domain-containing protein</fullName>
    </recommendedName>
</protein>
<dbReference type="InterPro" id="IPR015943">
    <property type="entry name" value="WD40/YVTN_repeat-like_dom_sf"/>
</dbReference>
<evidence type="ECO:0000256" key="2">
    <source>
        <dbReference type="ARBA" id="ARBA00022692"/>
    </source>
</evidence>
<evidence type="ECO:0000256" key="3">
    <source>
        <dbReference type="ARBA" id="ARBA00022989"/>
    </source>
</evidence>
<dbReference type="PANTHER" id="PTHR21419">
    <property type="match status" value="1"/>
</dbReference>
<organism evidence="6">
    <name type="scientific">candidate division WOR-3 bacterium</name>
    <dbReference type="NCBI Taxonomy" id="2052148"/>
    <lineage>
        <taxon>Bacteria</taxon>
        <taxon>Bacteria division WOR-3</taxon>
    </lineage>
</organism>
<dbReference type="InterPro" id="IPR002372">
    <property type="entry name" value="PQQ_rpt_dom"/>
</dbReference>
<comment type="subcellular location">
    <subcellularLocation>
        <location evidence="1">Membrane</location>
        <topology evidence="1">Single-pass membrane protein</topology>
    </subcellularLocation>
</comment>
<name>A0A7C4GFG5_UNCW3</name>
<keyword evidence="3" id="KW-1133">Transmembrane helix</keyword>
<dbReference type="Gene3D" id="2.130.10.130">
    <property type="entry name" value="Integrin alpha, N-terminal"/>
    <property type="match status" value="2"/>
</dbReference>
<dbReference type="InterPro" id="IPR028994">
    <property type="entry name" value="Integrin_alpha_N"/>
</dbReference>
<accession>A0A7C4GFG5</accession>
<dbReference type="PANTHER" id="PTHR21419:SF30">
    <property type="entry name" value="IG-LIKE DOMAIN-CONTAINING PROTEIN"/>
    <property type="match status" value="1"/>
</dbReference>
<dbReference type="GO" id="GO:0016020">
    <property type="term" value="C:membrane"/>
    <property type="evidence" value="ECO:0007669"/>
    <property type="project" value="UniProtKB-SubCell"/>
</dbReference>
<evidence type="ECO:0000256" key="1">
    <source>
        <dbReference type="ARBA" id="ARBA00004167"/>
    </source>
</evidence>
<evidence type="ECO:0000313" key="6">
    <source>
        <dbReference type="EMBL" id="HGK27518.1"/>
    </source>
</evidence>
<dbReference type="Pfam" id="PF13360">
    <property type="entry name" value="PQQ_2"/>
    <property type="match status" value="1"/>
</dbReference>
<feature type="domain" description="Pyrrolo-quinoline quinone repeat" evidence="5">
    <location>
        <begin position="223"/>
        <end position="402"/>
    </location>
</feature>
<proteinExistence type="predicted"/>